<gene>
    <name evidence="1" type="ORF">M0812_11092</name>
    <name evidence="2" type="ORF">M0813_16579</name>
</gene>
<dbReference type="AlphaFoldDB" id="A0AAV7ZZ64"/>
<evidence type="ECO:0000313" key="3">
    <source>
        <dbReference type="Proteomes" id="UP001146793"/>
    </source>
</evidence>
<dbReference type="Proteomes" id="UP001146793">
    <property type="component" value="Unassembled WGS sequence"/>
</dbReference>
<dbReference type="GO" id="GO:0046336">
    <property type="term" value="P:ethanolamine catabolic process"/>
    <property type="evidence" value="ECO:0007669"/>
    <property type="project" value="TreeGrafter"/>
</dbReference>
<dbReference type="InterPro" id="IPR044939">
    <property type="entry name" value="EutB_dom_2_sf"/>
</dbReference>
<dbReference type="Pfam" id="PF06751">
    <property type="entry name" value="EutB"/>
    <property type="match status" value="2"/>
</dbReference>
<reference evidence="1" key="2">
    <citation type="submission" date="2022-08" db="EMBL/GenBank/DDBJ databases">
        <title>Novel sulphate-reducing endosymbionts in the free-living metamonad Anaeramoeba.</title>
        <authorList>
            <person name="Jerlstrom-Hultqvist J."/>
            <person name="Cepicka I."/>
            <person name="Gallot-Lavallee L."/>
            <person name="Salas-Leiva D."/>
            <person name="Curtis B.A."/>
            <person name="Zahonova K."/>
            <person name="Pipaliya S."/>
            <person name="Dacks J."/>
            <person name="Roger A.J."/>
        </authorList>
    </citation>
    <scope>NUCLEOTIDE SEQUENCE</scope>
    <source>
        <strain evidence="1">Busselton2</strain>
    </source>
</reference>
<dbReference type="InterPro" id="IPR009246">
    <property type="entry name" value="EutC"/>
</dbReference>
<dbReference type="GO" id="GO:0009350">
    <property type="term" value="C:ethanolamine ammonia-lyase complex"/>
    <property type="evidence" value="ECO:0007669"/>
    <property type="project" value="TreeGrafter"/>
</dbReference>
<dbReference type="Pfam" id="PF05985">
    <property type="entry name" value="EutC"/>
    <property type="match status" value="1"/>
</dbReference>
<dbReference type="GO" id="GO:0005829">
    <property type="term" value="C:cytosol"/>
    <property type="evidence" value="ECO:0007669"/>
    <property type="project" value="TreeGrafter"/>
</dbReference>
<sequence>MFQFQLDSLSTRPTKAILQSLRQPIRMFTNVSLLPIEPGEGIFEYIKRTNNGQFDLELYKQLIGCGNEFKEGDVTVGVCGASETSRQRSRGLLSNTTIQQLHNQPIHRDSMQELIWENVEQKNGSYANFQSWSLGKVKDFLLNNSNSQQLVGILNPHVISCLVKLMSNEELGKVSQKIYNPQTRGYIGSNGWLGARIQPNSPTDDGTDILFQVLNGFSFSIGDALIGTNPVDSTYENILNIELVLKDIVETFDHINEVLSLSNSSKFNHYGDQNMEVELLPQRQIGEHLLPWSVLSHIDIQREIEMKNPGSTSFWFQSIAGTDSANQTFGLTLKKLLKYAEERRGLPYSFYFETGQGSDFTNGHGHGFDMVTHESNKYALARVINERATGKTHKTPPYMVVNDVCGFLGPECFRTKEQLLRTALEDIFMGKLNGVTIGLDICSTLHMDVTVDDLEWVQNEIVNYSSPGYTMALPTRTDPMLSYLTTSFQDNLRMRELGNFHVNPIMKQFFQRIGIIDIEGKPTIHFGDTSYLYYIFRKIGKNDRRSKKIIIDEAKKIMKGLKVPIAPSPFQELKQAVENGDVLRHQIKHKVSKICHWEIDPKMKKHMDGLYKDSRLCLFSKAKPEFFKKIDNLIKVKTLSKNQNDFILHPSSGEKLHLNSIQKIKQFLEKNNNNDDDIQIIISEGLNSNSITDENHLFPFLKHVRTLFQKNGISVNPNHFFVDFGRVRAGYQIGKLLFQNSPNKSKKKGICYIVGERPGSGHHNFSIYLIALTPDDWKNGKADHNNAKVVSGVSDTATPSKEAAKAVVDIMKNFLV</sequence>
<dbReference type="Gene3D" id="1.10.220.70">
    <property type="entry name" value="lyase"/>
    <property type="match status" value="1"/>
</dbReference>
<dbReference type="GO" id="GO:0006520">
    <property type="term" value="P:amino acid metabolic process"/>
    <property type="evidence" value="ECO:0007669"/>
    <property type="project" value="InterPro"/>
</dbReference>
<dbReference type="EMBL" id="JAOAOG010000090">
    <property type="protein sequence ID" value="KAJ6249896.1"/>
    <property type="molecule type" value="Genomic_DNA"/>
</dbReference>
<evidence type="ECO:0000313" key="4">
    <source>
        <dbReference type="Proteomes" id="UP001150062"/>
    </source>
</evidence>
<dbReference type="InterPro" id="IPR010628">
    <property type="entry name" value="EutB"/>
</dbReference>
<dbReference type="PANTHER" id="PTHR39329:SF1">
    <property type="entry name" value="ETHANOLAMINE AMMONIA-LYASE LARGE SUBUNIT"/>
    <property type="match status" value="1"/>
</dbReference>
<dbReference type="PANTHER" id="PTHR39329">
    <property type="entry name" value="ETHANOLAMINE AMMONIA-LYASE HEAVY CHAIN"/>
    <property type="match status" value="1"/>
</dbReference>
<dbReference type="GO" id="GO:0008851">
    <property type="term" value="F:ethanolamine ammonia-lyase activity"/>
    <property type="evidence" value="ECO:0007669"/>
    <property type="project" value="InterPro"/>
</dbReference>
<dbReference type="Proteomes" id="UP001150062">
    <property type="component" value="Unassembled WGS sequence"/>
</dbReference>
<dbReference type="InterPro" id="IPR042251">
    <property type="entry name" value="EutC_C"/>
</dbReference>
<keyword evidence="4" id="KW-1185">Reference proteome</keyword>
<evidence type="ECO:0000313" key="1">
    <source>
        <dbReference type="EMBL" id="KAJ3445225.1"/>
    </source>
</evidence>
<organism evidence="1 3">
    <name type="scientific">Anaeramoeba flamelloides</name>
    <dbReference type="NCBI Taxonomy" id="1746091"/>
    <lineage>
        <taxon>Eukaryota</taxon>
        <taxon>Metamonada</taxon>
        <taxon>Anaeramoebidae</taxon>
        <taxon>Anaeramoeba</taxon>
    </lineage>
</organism>
<dbReference type="Gene3D" id="3.40.50.11240">
    <property type="entry name" value="Ethanolamine ammonia-lyase light chain (EutC)"/>
    <property type="match status" value="1"/>
</dbReference>
<evidence type="ECO:0000313" key="2">
    <source>
        <dbReference type="EMBL" id="KAJ6249896.1"/>
    </source>
</evidence>
<comment type="caution">
    <text evidence="1">The sequence shown here is derived from an EMBL/GenBank/DDBJ whole genome shotgun (WGS) entry which is preliminary data.</text>
</comment>
<name>A0AAV7ZZ64_9EUKA</name>
<proteinExistence type="predicted"/>
<dbReference type="EMBL" id="JANTQA010000023">
    <property type="protein sequence ID" value="KAJ3445225.1"/>
    <property type="molecule type" value="Genomic_DNA"/>
</dbReference>
<protein>
    <submittedName>
        <fullName evidence="1">Ethanolamine ammonia-lyase heavy chain</fullName>
    </submittedName>
</protein>
<reference evidence="2" key="1">
    <citation type="submission" date="2022-08" db="EMBL/GenBank/DDBJ databases">
        <title>Novel sulfate-reducing endosymbionts in the free-living metamonad Anaeramoeba.</title>
        <authorList>
            <person name="Jerlstrom-Hultqvist J."/>
            <person name="Cepicka I."/>
            <person name="Gallot-Lavallee L."/>
            <person name="Salas-Leiva D."/>
            <person name="Curtis B.A."/>
            <person name="Zahonova K."/>
            <person name="Pipaliya S."/>
            <person name="Dacks J."/>
            <person name="Roger A.J."/>
        </authorList>
    </citation>
    <scope>NUCLEOTIDE SEQUENCE</scope>
    <source>
        <strain evidence="2">Schooner1</strain>
    </source>
</reference>
<accession>A0AAV7ZZ64</accession>
<dbReference type="InterPro" id="IPR013785">
    <property type="entry name" value="Aldolase_TIM"/>
</dbReference>
<dbReference type="Gene3D" id="3.20.20.70">
    <property type="entry name" value="Aldolase class I"/>
    <property type="match status" value="2"/>
</dbReference>